<feature type="non-terminal residue" evidence="2">
    <location>
        <position position="87"/>
    </location>
</feature>
<evidence type="ECO:0000256" key="1">
    <source>
        <dbReference type="SAM" id="MobiDB-lite"/>
    </source>
</evidence>
<reference evidence="2" key="1">
    <citation type="journal article" date="2019" name="Sci. Rep.">
        <title>Draft genome of Tanacetum cinerariifolium, the natural source of mosquito coil.</title>
        <authorList>
            <person name="Yamashiro T."/>
            <person name="Shiraishi A."/>
            <person name="Satake H."/>
            <person name="Nakayama K."/>
        </authorList>
    </citation>
    <scope>NUCLEOTIDE SEQUENCE</scope>
</reference>
<name>A0A699VGX6_TANCI</name>
<feature type="region of interest" description="Disordered" evidence="1">
    <location>
        <begin position="1"/>
        <end position="22"/>
    </location>
</feature>
<dbReference type="AlphaFoldDB" id="A0A699VGX6"/>
<gene>
    <name evidence="2" type="ORF">Tci_903003</name>
</gene>
<comment type="caution">
    <text evidence="2">The sequence shown here is derived from an EMBL/GenBank/DDBJ whole genome shotgun (WGS) entry which is preliminary data.</text>
</comment>
<accession>A0A699VGX6</accession>
<organism evidence="2">
    <name type="scientific">Tanacetum cinerariifolium</name>
    <name type="common">Dalmatian daisy</name>
    <name type="synonym">Chrysanthemum cinerariifolium</name>
    <dbReference type="NCBI Taxonomy" id="118510"/>
    <lineage>
        <taxon>Eukaryota</taxon>
        <taxon>Viridiplantae</taxon>
        <taxon>Streptophyta</taxon>
        <taxon>Embryophyta</taxon>
        <taxon>Tracheophyta</taxon>
        <taxon>Spermatophyta</taxon>
        <taxon>Magnoliopsida</taxon>
        <taxon>eudicotyledons</taxon>
        <taxon>Gunneridae</taxon>
        <taxon>Pentapetalae</taxon>
        <taxon>asterids</taxon>
        <taxon>campanulids</taxon>
        <taxon>Asterales</taxon>
        <taxon>Asteraceae</taxon>
        <taxon>Asteroideae</taxon>
        <taxon>Anthemideae</taxon>
        <taxon>Anthemidinae</taxon>
        <taxon>Tanacetum</taxon>
    </lineage>
</organism>
<proteinExistence type="predicted"/>
<evidence type="ECO:0000313" key="2">
    <source>
        <dbReference type="EMBL" id="GFD31034.1"/>
    </source>
</evidence>
<dbReference type="EMBL" id="BKCJ011409905">
    <property type="protein sequence ID" value="GFD31034.1"/>
    <property type="molecule type" value="Genomic_DNA"/>
</dbReference>
<sequence>MEWPAQRPAAKARTPTTGDGACTCTTQERAAREVAQAQELARVKKQLAARAAAQQRLSIAQAAAAAKAAAATHLGLPVDTTATDASG</sequence>
<protein>
    <submittedName>
        <fullName evidence="2">Uncharacterized protein</fullName>
    </submittedName>
</protein>